<evidence type="ECO:0000313" key="2">
    <source>
        <dbReference type="Proteomes" id="UP000001072"/>
    </source>
</evidence>
<proteinExistence type="predicted"/>
<evidence type="ECO:0000313" key="1">
    <source>
        <dbReference type="EMBL" id="EGG00204.1"/>
    </source>
</evidence>
<dbReference type="InParanoid" id="F4S584"/>
<dbReference type="RefSeq" id="XP_007416607.1">
    <property type="nucleotide sequence ID" value="XM_007416545.1"/>
</dbReference>
<dbReference type="Proteomes" id="UP000001072">
    <property type="component" value="Unassembled WGS sequence"/>
</dbReference>
<dbReference type="EMBL" id="GL883150">
    <property type="protein sequence ID" value="EGG00204.1"/>
    <property type="molecule type" value="Genomic_DNA"/>
</dbReference>
<dbReference type="HOGENOM" id="CLU_1015924_0_0_1"/>
<sequence length="274" mass="30940">MPRFQARYAVQGSNLPQVALQEGKPEIPENNFQELSLQYMFYLPKGHNLSKWQPKSSQTAYERIPIFISDPSSKINNDYFEILKKLFTLASKINKHPTMGSTAILKLADTGKTVNIYAFIALHSYYTKGHMYPITFYKQVKSFFLELPTGAVGNAGFLININLQGIKVICKHKIPSTVPLPPPLIVPTLPQSHLQSHTSQCYKHHVLACSTPIQDKGTTSLKLDGPLVKVWKEYFVWIDVIPKPPINTSIKTPLSAVKHAKVFEELDFKIGRYA</sequence>
<accession>F4S584</accession>
<dbReference type="GeneID" id="18930947"/>
<protein>
    <submittedName>
        <fullName evidence="1">Uncharacterized protein</fullName>
    </submittedName>
</protein>
<reference evidence="2" key="1">
    <citation type="journal article" date="2011" name="Proc. Natl. Acad. Sci. U.S.A.">
        <title>Obligate biotrophy features unraveled by the genomic analysis of rust fungi.</title>
        <authorList>
            <person name="Duplessis S."/>
            <person name="Cuomo C.A."/>
            <person name="Lin Y.-C."/>
            <person name="Aerts A."/>
            <person name="Tisserant E."/>
            <person name="Veneault-Fourrey C."/>
            <person name="Joly D.L."/>
            <person name="Hacquard S."/>
            <person name="Amselem J."/>
            <person name="Cantarel B.L."/>
            <person name="Chiu R."/>
            <person name="Coutinho P.M."/>
            <person name="Feau N."/>
            <person name="Field M."/>
            <person name="Frey P."/>
            <person name="Gelhaye E."/>
            <person name="Goldberg J."/>
            <person name="Grabherr M.G."/>
            <person name="Kodira C.D."/>
            <person name="Kohler A."/>
            <person name="Kuees U."/>
            <person name="Lindquist E.A."/>
            <person name="Lucas S.M."/>
            <person name="Mago R."/>
            <person name="Mauceli E."/>
            <person name="Morin E."/>
            <person name="Murat C."/>
            <person name="Pangilinan J.L."/>
            <person name="Park R."/>
            <person name="Pearson M."/>
            <person name="Quesneville H."/>
            <person name="Rouhier N."/>
            <person name="Sakthikumar S."/>
            <person name="Salamov A.A."/>
            <person name="Schmutz J."/>
            <person name="Selles B."/>
            <person name="Shapiro H."/>
            <person name="Tanguay P."/>
            <person name="Tuskan G.A."/>
            <person name="Henrissat B."/>
            <person name="Van de Peer Y."/>
            <person name="Rouze P."/>
            <person name="Ellis J.G."/>
            <person name="Dodds P.N."/>
            <person name="Schein J.E."/>
            <person name="Zhong S."/>
            <person name="Hamelin R.C."/>
            <person name="Grigoriev I.V."/>
            <person name="Szabo L.J."/>
            <person name="Martin F."/>
        </authorList>
    </citation>
    <scope>NUCLEOTIDE SEQUENCE [LARGE SCALE GENOMIC DNA]</scope>
    <source>
        <strain evidence="2">98AG31 / pathotype 3-4-7</strain>
    </source>
</reference>
<dbReference type="VEuPathDB" id="FungiDB:MELLADRAFT_68003"/>
<keyword evidence="2" id="KW-1185">Reference proteome</keyword>
<gene>
    <name evidence="1" type="ORF">MELLADRAFT_68003</name>
</gene>
<organism evidence="2">
    <name type="scientific">Melampsora larici-populina (strain 98AG31 / pathotype 3-4-7)</name>
    <name type="common">Poplar leaf rust fungus</name>
    <dbReference type="NCBI Taxonomy" id="747676"/>
    <lineage>
        <taxon>Eukaryota</taxon>
        <taxon>Fungi</taxon>
        <taxon>Dikarya</taxon>
        <taxon>Basidiomycota</taxon>
        <taxon>Pucciniomycotina</taxon>
        <taxon>Pucciniomycetes</taxon>
        <taxon>Pucciniales</taxon>
        <taxon>Melampsoraceae</taxon>
        <taxon>Melampsora</taxon>
    </lineage>
</organism>
<dbReference type="AlphaFoldDB" id="F4S584"/>
<name>F4S584_MELLP</name>
<dbReference type="KEGG" id="mlr:MELLADRAFT_68003"/>